<keyword evidence="3" id="KW-1185">Reference proteome</keyword>
<dbReference type="Pfam" id="PF09695">
    <property type="entry name" value="YtfJ_HI0045"/>
    <property type="match status" value="1"/>
</dbReference>
<evidence type="ECO:0000313" key="2">
    <source>
        <dbReference type="EMBL" id="MCS2610918.1"/>
    </source>
</evidence>
<name>A0ABT2EH38_9GAMM</name>
<feature type="signal peptide" evidence="1">
    <location>
        <begin position="1"/>
        <end position="29"/>
    </location>
</feature>
<dbReference type="NCBIfam" id="TIGR01626">
    <property type="entry name" value="ytfJ_HI0045"/>
    <property type="match status" value="1"/>
</dbReference>
<dbReference type="EMBL" id="JAJISC010000009">
    <property type="protein sequence ID" value="MCS2610918.1"/>
    <property type="molecule type" value="Genomic_DNA"/>
</dbReference>
<organism evidence="2 3">
    <name type="scientific">Halomonas dongshanensis</name>
    <dbReference type="NCBI Taxonomy" id="2890835"/>
    <lineage>
        <taxon>Bacteria</taxon>
        <taxon>Pseudomonadati</taxon>
        <taxon>Pseudomonadota</taxon>
        <taxon>Gammaproteobacteria</taxon>
        <taxon>Oceanospirillales</taxon>
        <taxon>Halomonadaceae</taxon>
        <taxon>Halomonas</taxon>
    </lineage>
</organism>
<proteinExistence type="predicted"/>
<protein>
    <submittedName>
        <fullName evidence="2">YtfJ family protein</fullName>
    </submittedName>
</protein>
<evidence type="ECO:0000256" key="1">
    <source>
        <dbReference type="SAM" id="SignalP"/>
    </source>
</evidence>
<dbReference type="InterPro" id="IPR006513">
    <property type="entry name" value="YtfJ_HI0045"/>
</dbReference>
<feature type="chain" id="PRO_5047254544" evidence="1">
    <location>
        <begin position="30"/>
        <end position="199"/>
    </location>
</feature>
<accession>A0ABT2EH38</accession>
<evidence type="ECO:0000313" key="3">
    <source>
        <dbReference type="Proteomes" id="UP001165542"/>
    </source>
</evidence>
<gene>
    <name evidence="2" type="ORF">LLY24_16505</name>
</gene>
<dbReference type="RefSeq" id="WP_259037414.1">
    <property type="nucleotide sequence ID" value="NZ_JAJISC010000009.1"/>
</dbReference>
<sequence length="199" mass="21251">MKRRVPWRFLTTAGCAFAIAAGFSPLVQALSLFEGEPVTAVAVADRGELALEAGDLHYRPWASEQLSGQAGVVLHVAGRLSAKDLNARLIEALDATDLPETRYRTTTIVNTDDAVFGSAMFVRRSVESSKRDAPEAHFVVDDQGAVRRAWGLNAGSSAVVVHDAAGQVRFAKDGALTLGEVQHVMALLESLTQAQPPSQ</sequence>
<comment type="caution">
    <text evidence="2">The sequence shown here is derived from an EMBL/GenBank/DDBJ whole genome shotgun (WGS) entry which is preliminary data.</text>
</comment>
<dbReference type="Proteomes" id="UP001165542">
    <property type="component" value="Unassembled WGS sequence"/>
</dbReference>
<keyword evidence="1" id="KW-0732">Signal</keyword>
<reference evidence="2" key="1">
    <citation type="submission" date="2021-11" db="EMBL/GenBank/DDBJ databases">
        <title>Halomonas sp., isolated from a coastal aquaculture zone in Dongshan Bay.</title>
        <authorList>
            <person name="Lin W."/>
        </authorList>
    </citation>
    <scope>NUCLEOTIDE SEQUENCE</scope>
    <source>
        <strain evidence="2">Yzlin-01</strain>
    </source>
</reference>